<evidence type="ECO:0000256" key="2">
    <source>
        <dbReference type="SAM" id="SignalP"/>
    </source>
</evidence>
<sequence>ANFKTCILWCTYFLLLICLCRYTGALLEEEALTKAAENGLSSPEFFELCIWLGSQIKSLCNMEESITATDGVKDVESFQLEISGFLREMACPYSSLVSGDIKDRLREKEDCLKLLYVCVLFQIKDILSKVKNNHVGKSLLTNPLSSDQVERLEKINDALCSEYECRRRMLMKRLDVTVQSFGWSDRAKVKTDEIARIYQPKRYALSPKSTISLAHLLAARQDLSKIIRTSSGSTREKTACAINKVCSLFLLIKFELEL</sequence>
<dbReference type="PANTHER" id="PTHR31353:SF11">
    <property type="entry name" value="PROTEIN FAM98B"/>
    <property type="match status" value="1"/>
</dbReference>
<dbReference type="Proteomes" id="UP000694560">
    <property type="component" value="Unplaced"/>
</dbReference>
<protein>
    <submittedName>
        <fullName evidence="3">Family with sequence similarity 98 member B</fullName>
    </submittedName>
</protein>
<comment type="similarity">
    <text evidence="1">Belongs to the FAM98 family.</text>
</comment>
<name>A0A8C5TK94_9PASS</name>
<dbReference type="OrthoDB" id="512356at2759"/>
<proteinExistence type="inferred from homology"/>
<dbReference type="InterPro" id="IPR018797">
    <property type="entry name" value="FAM98"/>
</dbReference>
<reference evidence="3" key="1">
    <citation type="submission" date="2025-08" db="UniProtKB">
        <authorList>
            <consortium name="Ensembl"/>
        </authorList>
    </citation>
    <scope>IDENTIFICATION</scope>
</reference>
<accession>A0A8C5TK94</accession>
<feature type="signal peptide" evidence="2">
    <location>
        <begin position="1"/>
        <end position="25"/>
    </location>
</feature>
<dbReference type="PANTHER" id="PTHR31353">
    <property type="entry name" value="FAM98"/>
    <property type="match status" value="1"/>
</dbReference>
<dbReference type="AlphaFoldDB" id="A0A8C5TK94"/>
<dbReference type="Pfam" id="PF10239">
    <property type="entry name" value="DUF2465"/>
    <property type="match status" value="2"/>
</dbReference>
<evidence type="ECO:0000256" key="1">
    <source>
        <dbReference type="ARBA" id="ARBA00007218"/>
    </source>
</evidence>
<keyword evidence="2" id="KW-0732">Signal</keyword>
<evidence type="ECO:0000313" key="4">
    <source>
        <dbReference type="Proteomes" id="UP000694560"/>
    </source>
</evidence>
<evidence type="ECO:0000313" key="3">
    <source>
        <dbReference type="Ensembl" id="ENSMCSP00000008769.1"/>
    </source>
</evidence>
<dbReference type="Ensembl" id="ENSMCST00000008986.1">
    <property type="protein sequence ID" value="ENSMCSP00000008769.1"/>
    <property type="gene ID" value="ENSMCSG00000006222.1"/>
</dbReference>
<organism evidence="3 4">
    <name type="scientific">Malurus cyaneus samueli</name>
    <dbReference type="NCBI Taxonomy" id="2593467"/>
    <lineage>
        <taxon>Eukaryota</taxon>
        <taxon>Metazoa</taxon>
        <taxon>Chordata</taxon>
        <taxon>Craniata</taxon>
        <taxon>Vertebrata</taxon>
        <taxon>Euteleostomi</taxon>
        <taxon>Archelosauria</taxon>
        <taxon>Archosauria</taxon>
        <taxon>Dinosauria</taxon>
        <taxon>Saurischia</taxon>
        <taxon>Theropoda</taxon>
        <taxon>Coelurosauria</taxon>
        <taxon>Aves</taxon>
        <taxon>Neognathae</taxon>
        <taxon>Neoaves</taxon>
        <taxon>Telluraves</taxon>
        <taxon>Australaves</taxon>
        <taxon>Passeriformes</taxon>
        <taxon>Meliphagoidea</taxon>
        <taxon>Maluridae</taxon>
        <taxon>Malurus</taxon>
    </lineage>
</organism>
<dbReference type="GO" id="GO:0072669">
    <property type="term" value="C:tRNA-splicing ligase complex"/>
    <property type="evidence" value="ECO:0007669"/>
    <property type="project" value="TreeGrafter"/>
</dbReference>
<feature type="chain" id="PRO_5034812739" evidence="2">
    <location>
        <begin position="26"/>
        <end position="258"/>
    </location>
</feature>
<keyword evidence="4" id="KW-1185">Reference proteome</keyword>
<reference evidence="3" key="2">
    <citation type="submission" date="2025-09" db="UniProtKB">
        <authorList>
            <consortium name="Ensembl"/>
        </authorList>
    </citation>
    <scope>IDENTIFICATION</scope>
</reference>